<feature type="transmembrane region" description="Helical" evidence="6">
    <location>
        <begin position="41"/>
        <end position="60"/>
    </location>
</feature>
<dbReference type="PANTHER" id="PTHR31162:SF0">
    <property type="entry name" value="MALIC ACID TRANSPORT PROTEIN"/>
    <property type="match status" value="1"/>
</dbReference>
<keyword evidence="3 6" id="KW-1133">Transmembrane helix</keyword>
<reference evidence="7" key="1">
    <citation type="submission" date="2015-10" db="EMBL/GenBank/DDBJ databases">
        <authorList>
            <person name="Regsiter A."/>
            <person name="william w."/>
        </authorList>
    </citation>
    <scope>NUCLEOTIDE SEQUENCE</scope>
    <source>
        <strain evidence="7">Montdore</strain>
    </source>
</reference>
<feature type="transmembrane region" description="Helical" evidence="6">
    <location>
        <begin position="337"/>
        <end position="358"/>
    </location>
</feature>
<dbReference type="Pfam" id="PF03595">
    <property type="entry name" value="SLAC1"/>
    <property type="match status" value="1"/>
</dbReference>
<organism evidence="7 8">
    <name type="scientific">Tuber aestivum</name>
    <name type="common">summer truffle</name>
    <dbReference type="NCBI Taxonomy" id="59557"/>
    <lineage>
        <taxon>Eukaryota</taxon>
        <taxon>Fungi</taxon>
        <taxon>Dikarya</taxon>
        <taxon>Ascomycota</taxon>
        <taxon>Pezizomycotina</taxon>
        <taxon>Pezizomycetes</taxon>
        <taxon>Pezizales</taxon>
        <taxon>Tuberaceae</taxon>
        <taxon>Tuber</taxon>
    </lineage>
</organism>
<feature type="compositionally biased region" description="Low complexity" evidence="5">
    <location>
        <begin position="9"/>
        <end position="21"/>
    </location>
</feature>
<feature type="transmembrane region" description="Helical" evidence="6">
    <location>
        <begin position="305"/>
        <end position="325"/>
    </location>
</feature>
<dbReference type="InterPro" id="IPR004695">
    <property type="entry name" value="SLAC1/Mae1/Ssu1/TehA"/>
</dbReference>
<protein>
    <submittedName>
        <fullName evidence="7">Uncharacterized protein</fullName>
    </submittedName>
</protein>
<dbReference type="InterPro" id="IPR038665">
    <property type="entry name" value="Voltage-dep_anion_channel_sf"/>
</dbReference>
<evidence type="ECO:0000313" key="8">
    <source>
        <dbReference type="Proteomes" id="UP001412239"/>
    </source>
</evidence>
<feature type="transmembrane region" description="Helical" evidence="6">
    <location>
        <begin position="67"/>
        <end position="91"/>
    </location>
</feature>
<feature type="transmembrane region" description="Helical" evidence="6">
    <location>
        <begin position="211"/>
        <end position="230"/>
    </location>
</feature>
<evidence type="ECO:0000256" key="1">
    <source>
        <dbReference type="ARBA" id="ARBA00004141"/>
    </source>
</evidence>
<dbReference type="Proteomes" id="UP001412239">
    <property type="component" value="Unassembled WGS sequence"/>
</dbReference>
<evidence type="ECO:0000256" key="5">
    <source>
        <dbReference type="SAM" id="MobiDB-lite"/>
    </source>
</evidence>
<keyword evidence="8" id="KW-1185">Reference proteome</keyword>
<feature type="transmembrane region" description="Helical" evidence="6">
    <location>
        <begin position="111"/>
        <end position="132"/>
    </location>
</feature>
<evidence type="ECO:0000313" key="7">
    <source>
        <dbReference type="EMBL" id="CUS11853.1"/>
    </source>
</evidence>
<dbReference type="InterPro" id="IPR030185">
    <property type="entry name" value="Mae1"/>
</dbReference>
<gene>
    <name evidence="7" type="ORF">GSTUAT00004036001</name>
</gene>
<feature type="transmembrane region" description="Helical" evidence="6">
    <location>
        <begin position="370"/>
        <end position="391"/>
    </location>
</feature>
<keyword evidence="4 6" id="KW-0472">Membrane</keyword>
<dbReference type="Gene3D" id="1.50.10.150">
    <property type="entry name" value="Voltage-dependent anion channel"/>
    <property type="match status" value="1"/>
</dbReference>
<proteinExistence type="predicted"/>
<dbReference type="EMBL" id="LN891010">
    <property type="protein sequence ID" value="CUS11853.1"/>
    <property type="molecule type" value="Genomic_DNA"/>
</dbReference>
<evidence type="ECO:0000256" key="6">
    <source>
        <dbReference type="SAM" id="Phobius"/>
    </source>
</evidence>
<feature type="transmembrane region" description="Helical" evidence="6">
    <location>
        <begin position="144"/>
        <end position="166"/>
    </location>
</feature>
<evidence type="ECO:0000256" key="3">
    <source>
        <dbReference type="ARBA" id="ARBA00022989"/>
    </source>
</evidence>
<sequence length="399" mass="42698">MSGLDRRTSNSSQTSNSPLLPRSNADGTHGWRDVLENKMTWAWYASIMSSGGVALILYSIPYGFRGLWILGGIIYIASLVGFVLLLATHIVRFLLNPRLIRASAAHPSEGLFVSTFAAALGILIIDGATYAEKMHTAHGTALRASFWIFLVVSVIFSVGSPLALFSGAPHAEQEATPLATQTVLPLTLVGCVAATVAAHISIHNHHIAMPIIYMGIAVQGMGILVSLLSLSSFVDRLYHCSVPSISQRPSMYVAVGPPAFSALSFALLAEQCLRHFPAEKTAPGGANEIVGGVALYYILLTFSLMFWGLSLWFFLISTCSTLAVLGQMGIGVQKLQLFALIFPNVGFALATIHLSRLFGHPKVLAIISEVLSLTVVGAWAIVVLATCYGVLSGRIFRTV</sequence>
<dbReference type="GO" id="GO:0016020">
    <property type="term" value="C:membrane"/>
    <property type="evidence" value="ECO:0007669"/>
    <property type="project" value="UniProtKB-SubCell"/>
</dbReference>
<dbReference type="PANTHER" id="PTHR31162">
    <property type="entry name" value="MALIC ACID TRANSPORT PROTEIN-RELATED"/>
    <property type="match status" value="1"/>
</dbReference>
<keyword evidence="2 6" id="KW-0812">Transmembrane</keyword>
<name>A0A292PZE0_9PEZI</name>
<feature type="transmembrane region" description="Helical" evidence="6">
    <location>
        <begin position="178"/>
        <end position="199"/>
    </location>
</feature>
<evidence type="ECO:0000256" key="4">
    <source>
        <dbReference type="ARBA" id="ARBA00023136"/>
    </source>
</evidence>
<dbReference type="GO" id="GO:0015140">
    <property type="term" value="F:malate transmembrane transporter activity"/>
    <property type="evidence" value="ECO:0007669"/>
    <property type="project" value="InterPro"/>
</dbReference>
<dbReference type="AlphaFoldDB" id="A0A292PZE0"/>
<evidence type="ECO:0000256" key="2">
    <source>
        <dbReference type="ARBA" id="ARBA00022692"/>
    </source>
</evidence>
<comment type="subcellular location">
    <subcellularLocation>
        <location evidence="1">Membrane</location>
        <topology evidence="1">Multi-pass membrane protein</topology>
    </subcellularLocation>
</comment>
<feature type="region of interest" description="Disordered" evidence="5">
    <location>
        <begin position="1"/>
        <end position="25"/>
    </location>
</feature>
<accession>A0A292PZE0</accession>